<dbReference type="NCBIfam" id="NF047369">
    <property type="entry name" value="antitoxin_TsaA"/>
    <property type="match status" value="1"/>
</dbReference>
<keyword evidence="1" id="KW-0812">Transmembrane</keyword>
<keyword evidence="5" id="KW-1185">Reference proteome</keyword>
<accession>A0A380G1D0</accession>
<evidence type="ECO:0000256" key="1">
    <source>
        <dbReference type="SAM" id="Phobius"/>
    </source>
</evidence>
<sequence length="85" mass="9908">MNSSKLFWLNIVMTIAFLGFNIIVTYYPKLDDFFWLIPGLIVSSIIIIVSLSTAAVYKNLVSEIIFLINIVLLLYYLYPLIYNFF</sequence>
<keyword evidence="1" id="KW-0472">Membrane</keyword>
<dbReference type="Proteomes" id="UP000297598">
    <property type="component" value="Unassembled WGS sequence"/>
</dbReference>
<feature type="transmembrane region" description="Helical" evidence="1">
    <location>
        <begin position="7"/>
        <end position="27"/>
    </location>
</feature>
<dbReference type="AlphaFoldDB" id="A0A380G1D0"/>
<organism evidence="2 4">
    <name type="scientific">Staphylococcus petrasii</name>
    <dbReference type="NCBI Taxonomy" id="1276936"/>
    <lineage>
        <taxon>Bacteria</taxon>
        <taxon>Bacillati</taxon>
        <taxon>Bacillota</taxon>
        <taxon>Bacilli</taxon>
        <taxon>Bacillales</taxon>
        <taxon>Staphylococcaceae</taxon>
        <taxon>Staphylococcus</taxon>
    </lineage>
</organism>
<dbReference type="EMBL" id="SRLS01000007">
    <property type="protein sequence ID" value="TGE17623.1"/>
    <property type="molecule type" value="Genomic_DNA"/>
</dbReference>
<dbReference type="EMBL" id="UHDO01000001">
    <property type="protein sequence ID" value="SUM44795.1"/>
    <property type="molecule type" value="Genomic_DNA"/>
</dbReference>
<evidence type="ECO:0000313" key="3">
    <source>
        <dbReference type="EMBL" id="TGE17623.1"/>
    </source>
</evidence>
<dbReference type="RefSeq" id="WP_103299109.1">
    <property type="nucleotide sequence ID" value="NZ_PPQT01000164.1"/>
</dbReference>
<keyword evidence="1" id="KW-1133">Transmembrane helix</keyword>
<reference evidence="3 5" key="2">
    <citation type="submission" date="2019-04" db="EMBL/GenBank/DDBJ databases">
        <title>Genomic characterization of Staphylococcus petrasii strains.</title>
        <authorList>
            <person name="Vrbovska V."/>
            <person name="Kovarovic V."/>
            <person name="Maslanova I."/>
            <person name="Indrakova A."/>
            <person name="Petras P."/>
            <person name="Sedo O."/>
            <person name="Svec P."/>
            <person name="Fisarova L."/>
            <person name="Sedlacek I."/>
            <person name="Doskar J."/>
            <person name="Pantucek R."/>
        </authorList>
    </citation>
    <scope>NUCLEOTIDE SEQUENCE [LARGE SCALE GENOMIC DNA]</scope>
    <source>
        <strain evidence="3 5">P5404</strain>
    </source>
</reference>
<evidence type="ECO:0000313" key="4">
    <source>
        <dbReference type="Proteomes" id="UP000254047"/>
    </source>
</evidence>
<evidence type="ECO:0000313" key="5">
    <source>
        <dbReference type="Proteomes" id="UP000297598"/>
    </source>
</evidence>
<proteinExistence type="predicted"/>
<protein>
    <submittedName>
        <fullName evidence="2">Membrane protein</fullName>
    </submittedName>
</protein>
<evidence type="ECO:0000313" key="2">
    <source>
        <dbReference type="EMBL" id="SUM44795.1"/>
    </source>
</evidence>
<reference evidence="2 4" key="1">
    <citation type="submission" date="2018-06" db="EMBL/GenBank/DDBJ databases">
        <authorList>
            <consortium name="Pathogen Informatics"/>
            <person name="Doyle S."/>
        </authorList>
    </citation>
    <scope>NUCLEOTIDE SEQUENCE [LARGE SCALE GENOMIC DNA]</scope>
    <source>
        <strain evidence="2 4">NCTC13830</strain>
    </source>
</reference>
<name>A0A380G1D0_9STAP</name>
<gene>
    <name evidence="3" type="ORF">BJR09_05695</name>
    <name evidence="2" type="ORF">NCTC13830_02205</name>
</gene>
<feature type="transmembrane region" description="Helical" evidence="1">
    <location>
        <begin position="33"/>
        <end position="57"/>
    </location>
</feature>
<feature type="transmembrane region" description="Helical" evidence="1">
    <location>
        <begin position="64"/>
        <end position="82"/>
    </location>
</feature>
<dbReference type="OrthoDB" id="2414449at2"/>
<dbReference type="Proteomes" id="UP000254047">
    <property type="component" value="Unassembled WGS sequence"/>
</dbReference>